<organism evidence="2 3">
    <name type="scientific">Pseudoflavonifractor capillosus ATCC 29799</name>
    <dbReference type="NCBI Taxonomy" id="411467"/>
    <lineage>
        <taxon>Bacteria</taxon>
        <taxon>Bacillati</taxon>
        <taxon>Bacillota</taxon>
        <taxon>Clostridia</taxon>
        <taxon>Eubacteriales</taxon>
        <taxon>Oscillospiraceae</taxon>
        <taxon>Pseudoflavonifractor</taxon>
    </lineage>
</organism>
<reference evidence="2 3" key="2">
    <citation type="submission" date="2007-06" db="EMBL/GenBank/DDBJ databases">
        <title>Draft genome sequence of Pseudoflavonifractor capillosus ATCC 29799.</title>
        <authorList>
            <person name="Sudarsanam P."/>
            <person name="Ley R."/>
            <person name="Guruge J."/>
            <person name="Turnbaugh P.J."/>
            <person name="Mahowald M."/>
            <person name="Liep D."/>
            <person name="Gordon J."/>
        </authorList>
    </citation>
    <scope>NUCLEOTIDE SEQUENCE [LARGE SCALE GENOMIC DNA]</scope>
    <source>
        <strain evidence="2 3">ATCC 29799</strain>
    </source>
</reference>
<dbReference type="EMBL" id="AAXG02000004">
    <property type="protein sequence ID" value="EDN01666.1"/>
    <property type="molecule type" value="Genomic_DNA"/>
</dbReference>
<dbReference type="AlphaFoldDB" id="A6NQ62"/>
<evidence type="ECO:0000313" key="3">
    <source>
        <dbReference type="Proteomes" id="UP000003639"/>
    </source>
</evidence>
<evidence type="ECO:0000256" key="1">
    <source>
        <dbReference type="SAM" id="MobiDB-lite"/>
    </source>
</evidence>
<dbReference type="Proteomes" id="UP000003639">
    <property type="component" value="Unassembled WGS sequence"/>
</dbReference>
<protein>
    <submittedName>
        <fullName evidence="2">Uncharacterized protein</fullName>
    </submittedName>
</protein>
<keyword evidence="3" id="KW-1185">Reference proteome</keyword>
<gene>
    <name evidence="2" type="ORF">BACCAP_00331</name>
</gene>
<dbReference type="STRING" id="411467.BACCAP_00331"/>
<evidence type="ECO:0000313" key="2">
    <source>
        <dbReference type="EMBL" id="EDN01666.1"/>
    </source>
</evidence>
<name>A6NQ62_9FIRM</name>
<feature type="compositionally biased region" description="Basic residues" evidence="1">
    <location>
        <begin position="12"/>
        <end position="23"/>
    </location>
</feature>
<comment type="caution">
    <text evidence="2">The sequence shown here is derived from an EMBL/GenBank/DDBJ whole genome shotgun (WGS) entry which is preliminary data.</text>
</comment>
<reference evidence="2 3" key="1">
    <citation type="submission" date="2007-04" db="EMBL/GenBank/DDBJ databases">
        <authorList>
            <person name="Fulton L."/>
            <person name="Clifton S."/>
            <person name="Fulton B."/>
            <person name="Xu J."/>
            <person name="Minx P."/>
            <person name="Pepin K.H."/>
            <person name="Johnson M."/>
            <person name="Thiruvilangam P."/>
            <person name="Bhonagiri V."/>
            <person name="Nash W.E."/>
            <person name="Mardis E.R."/>
            <person name="Wilson R.K."/>
        </authorList>
    </citation>
    <scope>NUCLEOTIDE SEQUENCE [LARGE SCALE GENOMIC DNA]</scope>
    <source>
        <strain evidence="2 3">ATCC 29799</strain>
    </source>
</reference>
<feature type="region of interest" description="Disordered" evidence="1">
    <location>
        <begin position="1"/>
        <end position="35"/>
    </location>
</feature>
<proteinExistence type="predicted"/>
<sequence>MFQHQRGGVALPRKKYNGAHRAHVPSPRLTESTGRPGDIHSIRSLIISNIYAKCTVILKFCLTKTHSRKNAQFSPALSLSHGHSANYFAP</sequence>
<accession>A6NQ62</accession>